<dbReference type="EMBL" id="BMZB01000001">
    <property type="protein sequence ID" value="GGZ29596.1"/>
    <property type="molecule type" value="Genomic_DNA"/>
</dbReference>
<evidence type="ECO:0000256" key="1">
    <source>
        <dbReference type="ARBA" id="ARBA00005953"/>
    </source>
</evidence>
<dbReference type="FunFam" id="3.10.129.10:FF:000004">
    <property type="entry name" value="Tol-pal system-associated acyl-CoA thioesterase"/>
    <property type="match status" value="1"/>
</dbReference>
<proteinExistence type="inferred from homology"/>
<dbReference type="Pfam" id="PF13279">
    <property type="entry name" value="4HBT_2"/>
    <property type="match status" value="1"/>
</dbReference>
<protein>
    <submittedName>
        <fullName evidence="3">Tol-pal system-associated acyl-CoA thioesterase</fullName>
    </submittedName>
</protein>
<evidence type="ECO:0000313" key="3">
    <source>
        <dbReference type="EMBL" id="GGZ29596.1"/>
    </source>
</evidence>
<dbReference type="PANTHER" id="PTHR31793">
    <property type="entry name" value="4-HYDROXYBENZOYL-COA THIOESTERASE FAMILY MEMBER"/>
    <property type="match status" value="1"/>
</dbReference>
<evidence type="ECO:0000256" key="2">
    <source>
        <dbReference type="ARBA" id="ARBA00022801"/>
    </source>
</evidence>
<comment type="caution">
    <text evidence="3">The sequence shown here is derived from an EMBL/GenBank/DDBJ whole genome shotgun (WGS) entry which is preliminary data.</text>
</comment>
<evidence type="ECO:0000313" key="4">
    <source>
        <dbReference type="Proteomes" id="UP000662572"/>
    </source>
</evidence>
<accession>A0A918Q201</accession>
<dbReference type="GO" id="GO:0047617">
    <property type="term" value="F:fatty acyl-CoA hydrolase activity"/>
    <property type="evidence" value="ECO:0007669"/>
    <property type="project" value="TreeGrafter"/>
</dbReference>
<dbReference type="InterPro" id="IPR029069">
    <property type="entry name" value="HotDog_dom_sf"/>
</dbReference>
<sequence length="179" mass="20266">MKDIDFLVEGALSGFIDGRTHSLPIRVYYEDTDFSGVVYYANYLKYFERGRSDFMRLLNIPHSDLAAREDPLAFAVAEINVKYHAPAKIDDVLWVRSEIDGSQGARFNLTQRIECKGKVLCVGKLQLVCIDMASRPRRLPKSLLEIVREKFLPENKPQTLTPEKAVTVEAAHPGNNLLV</sequence>
<dbReference type="CDD" id="cd00586">
    <property type="entry name" value="4HBT"/>
    <property type="match status" value="1"/>
</dbReference>
<keyword evidence="4" id="KW-1185">Reference proteome</keyword>
<name>A0A918Q201_9CAUL</name>
<reference evidence="3" key="1">
    <citation type="journal article" date="2014" name="Int. J. Syst. Evol. Microbiol.">
        <title>Complete genome sequence of Corynebacterium casei LMG S-19264T (=DSM 44701T), isolated from a smear-ripened cheese.</title>
        <authorList>
            <consortium name="US DOE Joint Genome Institute (JGI-PGF)"/>
            <person name="Walter F."/>
            <person name="Albersmeier A."/>
            <person name="Kalinowski J."/>
            <person name="Ruckert C."/>
        </authorList>
    </citation>
    <scope>NUCLEOTIDE SEQUENCE</scope>
    <source>
        <strain evidence="3">KCTC 32296</strain>
    </source>
</reference>
<dbReference type="PANTHER" id="PTHR31793:SF37">
    <property type="entry name" value="ACYL-COA THIOESTER HYDROLASE YBGC"/>
    <property type="match status" value="1"/>
</dbReference>
<organism evidence="3 4">
    <name type="scientific">Asticcacaulis endophyticus</name>
    <dbReference type="NCBI Taxonomy" id="1395890"/>
    <lineage>
        <taxon>Bacteria</taxon>
        <taxon>Pseudomonadati</taxon>
        <taxon>Pseudomonadota</taxon>
        <taxon>Alphaproteobacteria</taxon>
        <taxon>Caulobacterales</taxon>
        <taxon>Caulobacteraceae</taxon>
        <taxon>Asticcacaulis</taxon>
    </lineage>
</organism>
<dbReference type="Proteomes" id="UP000662572">
    <property type="component" value="Unassembled WGS sequence"/>
</dbReference>
<reference evidence="3" key="2">
    <citation type="submission" date="2020-09" db="EMBL/GenBank/DDBJ databases">
        <authorList>
            <person name="Sun Q."/>
            <person name="Kim S."/>
        </authorList>
    </citation>
    <scope>NUCLEOTIDE SEQUENCE</scope>
    <source>
        <strain evidence="3">KCTC 32296</strain>
    </source>
</reference>
<dbReference type="Gene3D" id="3.10.129.10">
    <property type="entry name" value="Hotdog Thioesterase"/>
    <property type="match status" value="1"/>
</dbReference>
<dbReference type="RefSeq" id="WP_189485708.1">
    <property type="nucleotide sequence ID" value="NZ_BMZB01000001.1"/>
</dbReference>
<keyword evidence="2" id="KW-0378">Hydrolase</keyword>
<dbReference type="AlphaFoldDB" id="A0A918Q201"/>
<gene>
    <name evidence="3" type="ORF">GCM10011273_14560</name>
</gene>
<comment type="similarity">
    <text evidence="1">Belongs to the 4-hydroxybenzoyl-CoA thioesterase family.</text>
</comment>
<dbReference type="SUPFAM" id="SSF54637">
    <property type="entry name" value="Thioesterase/thiol ester dehydrase-isomerase"/>
    <property type="match status" value="1"/>
</dbReference>
<dbReference type="InterPro" id="IPR006684">
    <property type="entry name" value="YbgC/YbaW"/>
</dbReference>
<dbReference type="NCBIfam" id="TIGR00051">
    <property type="entry name" value="YbgC/FadM family acyl-CoA thioesterase"/>
    <property type="match status" value="1"/>
</dbReference>
<dbReference type="InterPro" id="IPR050563">
    <property type="entry name" value="4-hydroxybenzoyl-CoA_TE"/>
</dbReference>